<dbReference type="AlphaFoldDB" id="A0A4Y2DYE8"/>
<feature type="chain" id="PRO_5021214224" evidence="1">
    <location>
        <begin position="24"/>
        <end position="114"/>
    </location>
</feature>
<organism evidence="2 3">
    <name type="scientific">Araneus ventricosus</name>
    <name type="common">Orbweaver spider</name>
    <name type="synonym">Epeira ventricosa</name>
    <dbReference type="NCBI Taxonomy" id="182803"/>
    <lineage>
        <taxon>Eukaryota</taxon>
        <taxon>Metazoa</taxon>
        <taxon>Ecdysozoa</taxon>
        <taxon>Arthropoda</taxon>
        <taxon>Chelicerata</taxon>
        <taxon>Arachnida</taxon>
        <taxon>Araneae</taxon>
        <taxon>Araneomorphae</taxon>
        <taxon>Entelegynae</taxon>
        <taxon>Araneoidea</taxon>
        <taxon>Araneidae</taxon>
        <taxon>Araneus</taxon>
    </lineage>
</organism>
<feature type="signal peptide" evidence="1">
    <location>
        <begin position="1"/>
        <end position="23"/>
    </location>
</feature>
<accession>A0A4Y2DYE8</accession>
<evidence type="ECO:0000313" key="3">
    <source>
        <dbReference type="Proteomes" id="UP000499080"/>
    </source>
</evidence>
<sequence>MAPSDFPPPNWFGSLTFILWSLAVKMLRFHCTCTDLPFMNIKILQRVIREQVRRYNVLSLMSNYLVSQFRFASVAMSLGLFLTPLPLCFAHRKPSHLTCHPFWDPKTQKTLSLK</sequence>
<name>A0A4Y2DYE8_ARAVE</name>
<comment type="caution">
    <text evidence="2">The sequence shown here is derived from an EMBL/GenBank/DDBJ whole genome shotgun (WGS) entry which is preliminary data.</text>
</comment>
<dbReference type="EMBL" id="BGPR01000445">
    <property type="protein sequence ID" value="GBM20635.1"/>
    <property type="molecule type" value="Genomic_DNA"/>
</dbReference>
<evidence type="ECO:0000256" key="1">
    <source>
        <dbReference type="SAM" id="SignalP"/>
    </source>
</evidence>
<keyword evidence="1" id="KW-0732">Signal</keyword>
<reference evidence="2 3" key="1">
    <citation type="journal article" date="2019" name="Sci. Rep.">
        <title>Orb-weaving spider Araneus ventricosus genome elucidates the spidroin gene catalogue.</title>
        <authorList>
            <person name="Kono N."/>
            <person name="Nakamura H."/>
            <person name="Ohtoshi R."/>
            <person name="Moran D.A.P."/>
            <person name="Shinohara A."/>
            <person name="Yoshida Y."/>
            <person name="Fujiwara M."/>
            <person name="Mori M."/>
            <person name="Tomita M."/>
            <person name="Arakawa K."/>
        </authorList>
    </citation>
    <scope>NUCLEOTIDE SEQUENCE [LARGE SCALE GENOMIC DNA]</scope>
</reference>
<gene>
    <name evidence="2" type="ORF">AVEN_230229_1</name>
</gene>
<proteinExistence type="predicted"/>
<evidence type="ECO:0000313" key="2">
    <source>
        <dbReference type="EMBL" id="GBM20635.1"/>
    </source>
</evidence>
<dbReference type="Proteomes" id="UP000499080">
    <property type="component" value="Unassembled WGS sequence"/>
</dbReference>
<keyword evidence="3" id="KW-1185">Reference proteome</keyword>
<protein>
    <submittedName>
        <fullName evidence="2">Uncharacterized protein</fullName>
    </submittedName>
</protein>